<name>A0A7Z0B1P0_9BURK</name>
<accession>A0A7Z0B1P0</accession>
<proteinExistence type="predicted"/>
<protein>
    <submittedName>
        <fullName evidence="1">Uncharacterized protein</fullName>
    </submittedName>
</protein>
<organism evidence="1 2">
    <name type="scientific">Paraburkholderia bryophila</name>
    <dbReference type="NCBI Taxonomy" id="420952"/>
    <lineage>
        <taxon>Bacteria</taxon>
        <taxon>Pseudomonadati</taxon>
        <taxon>Pseudomonadota</taxon>
        <taxon>Betaproteobacteria</taxon>
        <taxon>Burkholderiales</taxon>
        <taxon>Burkholderiaceae</taxon>
        <taxon>Paraburkholderia</taxon>
    </lineage>
</organism>
<reference evidence="1 2" key="1">
    <citation type="submission" date="2020-07" db="EMBL/GenBank/DDBJ databases">
        <title>Exploring microbial biodiversity for novel pathways involved in the catabolism of aromatic compounds derived from lignin.</title>
        <authorList>
            <person name="Elkins J."/>
        </authorList>
    </citation>
    <scope>NUCLEOTIDE SEQUENCE [LARGE SCALE GENOMIC DNA]</scope>
    <source>
        <strain evidence="1 2">H2C3B</strain>
    </source>
</reference>
<evidence type="ECO:0000313" key="1">
    <source>
        <dbReference type="EMBL" id="NYH16597.1"/>
    </source>
</evidence>
<dbReference type="Proteomes" id="UP000572540">
    <property type="component" value="Unassembled WGS sequence"/>
</dbReference>
<dbReference type="AlphaFoldDB" id="A0A7Z0B1P0"/>
<comment type="caution">
    <text evidence="1">The sequence shown here is derived from an EMBL/GenBank/DDBJ whole genome shotgun (WGS) entry which is preliminary data.</text>
</comment>
<evidence type="ECO:0000313" key="2">
    <source>
        <dbReference type="Proteomes" id="UP000572540"/>
    </source>
</evidence>
<sequence>MAVLNQRVERAHGFFDRRGRIETVDLVQVDVIELQAFQARLHTVDDVIPRRAARIRKLVGLAEHLGRHDDFVARHLEVFQRLAGDLFGQAARVDVGRVDEVDARVERPADQPLRVGLLQIADLLPDALAAAEGHRAQT</sequence>
<dbReference type="EMBL" id="JACCAU010000001">
    <property type="protein sequence ID" value="NYH16597.1"/>
    <property type="molecule type" value="Genomic_DNA"/>
</dbReference>
<gene>
    <name evidence="1" type="ORF">GGD41_003825</name>
</gene>